<dbReference type="Proteomes" id="UP000191901">
    <property type="component" value="Chromosome"/>
</dbReference>
<reference evidence="1 2" key="1">
    <citation type="journal article" date="2016" name="Biochim. Biophys. Acta">
        <title>Characterization of red-shifted phycobilisomes isolated from the chlorophyll f-containing cyanobacterium Halomicronema hongdechloris.</title>
        <authorList>
            <person name="Li Y."/>
            <person name="Lin Y."/>
            <person name="Garvey C.J."/>
            <person name="Birch D."/>
            <person name="Corkery R.W."/>
            <person name="Loughlin P.C."/>
            <person name="Scheer H."/>
            <person name="Willows R.D."/>
            <person name="Chen M."/>
        </authorList>
    </citation>
    <scope>NUCLEOTIDE SEQUENCE [LARGE SCALE GENOMIC DNA]</scope>
    <source>
        <strain evidence="1 2">C2206</strain>
    </source>
</reference>
<organism evidence="1 2">
    <name type="scientific">Halomicronema hongdechloris C2206</name>
    <dbReference type="NCBI Taxonomy" id="1641165"/>
    <lineage>
        <taxon>Bacteria</taxon>
        <taxon>Bacillati</taxon>
        <taxon>Cyanobacteriota</taxon>
        <taxon>Cyanophyceae</taxon>
        <taxon>Nodosilineales</taxon>
        <taxon>Nodosilineaceae</taxon>
        <taxon>Halomicronema</taxon>
    </lineage>
</organism>
<sequence length="436" mass="49493">MLHGYFFLDSGRQSIEGLDELYAGNGSSQTPSNDTEMIRAWNTILATKGTLPQILPALNEFCESSELEQSDIGVLCEALKQSKLFQTQVLHQYLYQPGYWVYRVQPADTRWQLVDGSQQRILAVPRCPTWNVWSALTQIANSACLIIENDPNLIPLEKPDNWADDDIITVLDSLDIIHIVQNDAELQFFVSWLNIVIPTSSEWLVSNDIQESLQKQVRSALVNLEFHQLEQQRTLIQSVISRLSPSHWFCINCPDQELLQNLNRDLDNQDLDILLIPTQICPSDEAQTLSGQNAGAVISVLLDNTEERSLIIEIVHQIIRAIPGHDLSEFRSQTETLSFIFGENCRTGEETLYSLREINSQSGSIFKKSKNENNFAKPLQEALENTEIILVDREIAEKLCESLNECDRTACISILETRPHLAAPENRINLLRRLLP</sequence>
<accession>A0A1Z3HJ71</accession>
<evidence type="ECO:0000313" key="2">
    <source>
        <dbReference type="Proteomes" id="UP000191901"/>
    </source>
</evidence>
<keyword evidence="2" id="KW-1185">Reference proteome</keyword>
<dbReference type="STRING" id="1641165.XM38_14380"/>
<evidence type="ECO:0000313" key="1">
    <source>
        <dbReference type="EMBL" id="ASC70359.1"/>
    </source>
</evidence>
<name>A0A1Z3HJ71_9CYAN</name>
<dbReference type="AlphaFoldDB" id="A0A1Z3HJ71"/>
<dbReference type="KEGG" id="hhg:XM38_012970"/>
<gene>
    <name evidence="1" type="ORF">XM38_012970</name>
</gene>
<protein>
    <submittedName>
        <fullName evidence="1">Uncharacterized protein</fullName>
    </submittedName>
</protein>
<proteinExistence type="predicted"/>
<dbReference type="EMBL" id="CP021983">
    <property type="protein sequence ID" value="ASC70359.1"/>
    <property type="molecule type" value="Genomic_DNA"/>
</dbReference>